<dbReference type="AlphaFoldDB" id="A0A5J5K840"/>
<dbReference type="RefSeq" id="WP_150931668.1">
    <property type="nucleotide sequence ID" value="NZ_VYTZ01000002.1"/>
</dbReference>
<feature type="transmembrane region" description="Helical" evidence="10">
    <location>
        <begin position="184"/>
        <end position="206"/>
    </location>
</feature>
<evidence type="ECO:0000256" key="3">
    <source>
        <dbReference type="ARBA" id="ARBA00022475"/>
    </source>
</evidence>
<feature type="transmembrane region" description="Helical" evidence="10">
    <location>
        <begin position="302"/>
        <end position="326"/>
    </location>
</feature>
<keyword evidence="6 10" id="KW-0915">Sodium</keyword>
<comment type="function">
    <text evidence="10">Na(+)/H(+) antiporter that extrudes sodium in exchange for external protons.</text>
</comment>
<name>A0A5J5K840_9ACTN</name>
<dbReference type="GO" id="GO:0051453">
    <property type="term" value="P:regulation of intracellular pH"/>
    <property type="evidence" value="ECO:0007669"/>
    <property type="project" value="TreeGrafter"/>
</dbReference>
<evidence type="ECO:0000256" key="5">
    <source>
        <dbReference type="ARBA" id="ARBA00022989"/>
    </source>
</evidence>
<keyword evidence="4 10" id="KW-0812">Transmembrane</keyword>
<evidence type="ECO:0000313" key="12">
    <source>
        <dbReference type="EMBL" id="KAA9380559.1"/>
    </source>
</evidence>
<dbReference type="Pfam" id="PF00999">
    <property type="entry name" value="Na_H_Exchanger"/>
    <property type="match status" value="1"/>
</dbReference>
<feature type="transmembrane region" description="Helical" evidence="10">
    <location>
        <begin position="32"/>
        <end position="50"/>
    </location>
</feature>
<dbReference type="GO" id="GO:0015385">
    <property type="term" value="F:sodium:proton antiporter activity"/>
    <property type="evidence" value="ECO:0007669"/>
    <property type="project" value="InterPro"/>
</dbReference>
<comment type="similarity">
    <text evidence="10">Belongs to the monovalent cation:proton antiporter 1 (CPA1) transporter (TC 2.A.36) family.</text>
</comment>
<feature type="transmembrane region" description="Helical" evidence="10">
    <location>
        <begin position="379"/>
        <end position="400"/>
    </location>
</feature>
<keyword evidence="3 10" id="KW-1003">Cell membrane</keyword>
<keyword evidence="9 10" id="KW-0739">Sodium transport</keyword>
<feature type="transmembrane region" description="Helical" evidence="10">
    <location>
        <begin position="261"/>
        <end position="282"/>
    </location>
</feature>
<feature type="transmembrane region" description="Helical" evidence="10">
    <location>
        <begin position="56"/>
        <end position="78"/>
    </location>
</feature>
<organism evidence="12 13">
    <name type="scientific">Microbispora cellulosiformans</name>
    <dbReference type="NCBI Taxonomy" id="2614688"/>
    <lineage>
        <taxon>Bacteria</taxon>
        <taxon>Bacillati</taxon>
        <taxon>Actinomycetota</taxon>
        <taxon>Actinomycetes</taxon>
        <taxon>Streptosporangiales</taxon>
        <taxon>Streptosporangiaceae</taxon>
        <taxon>Microbispora</taxon>
    </lineage>
</organism>
<keyword evidence="8 10" id="KW-0472">Membrane</keyword>
<comment type="caution">
    <text evidence="12">The sequence shown here is derived from an EMBL/GenBank/DDBJ whole genome shotgun (WGS) entry which is preliminary data.</text>
</comment>
<keyword evidence="10" id="KW-0050">Antiport</keyword>
<evidence type="ECO:0000256" key="2">
    <source>
        <dbReference type="ARBA" id="ARBA00022448"/>
    </source>
</evidence>
<comment type="subcellular location">
    <subcellularLocation>
        <location evidence="1 10">Cell membrane</location>
        <topology evidence="1 10">Multi-pass membrane protein</topology>
    </subcellularLocation>
</comment>
<dbReference type="InterPro" id="IPR006153">
    <property type="entry name" value="Cation/H_exchanger_TM"/>
</dbReference>
<keyword evidence="5 10" id="KW-1133">Transmembrane helix</keyword>
<accession>A0A5J5K840</accession>
<evidence type="ECO:0000256" key="4">
    <source>
        <dbReference type="ARBA" id="ARBA00022692"/>
    </source>
</evidence>
<evidence type="ECO:0000313" key="13">
    <source>
        <dbReference type="Proteomes" id="UP000327011"/>
    </source>
</evidence>
<feature type="domain" description="Cation/H+ exchanger transmembrane" evidence="11">
    <location>
        <begin position="22"/>
        <end position="401"/>
    </location>
</feature>
<feature type="transmembrane region" description="Helical" evidence="10">
    <location>
        <begin position="6"/>
        <end position="25"/>
    </location>
</feature>
<feature type="transmembrane region" description="Helical" evidence="10">
    <location>
        <begin position="226"/>
        <end position="249"/>
    </location>
</feature>
<evidence type="ECO:0000259" key="11">
    <source>
        <dbReference type="Pfam" id="PF00999"/>
    </source>
</evidence>
<dbReference type="InterPro" id="IPR004705">
    <property type="entry name" value="Cation/H_exchanger_CPA1_bac"/>
</dbReference>
<feature type="transmembrane region" description="Helical" evidence="10">
    <location>
        <begin position="85"/>
        <end position="107"/>
    </location>
</feature>
<keyword evidence="7 10" id="KW-0406">Ion transport</keyword>
<dbReference type="GO" id="GO:0098719">
    <property type="term" value="P:sodium ion import across plasma membrane"/>
    <property type="evidence" value="ECO:0007669"/>
    <property type="project" value="TreeGrafter"/>
</dbReference>
<keyword evidence="13" id="KW-1185">Reference proteome</keyword>
<dbReference type="EMBL" id="VYTZ01000002">
    <property type="protein sequence ID" value="KAA9380559.1"/>
    <property type="molecule type" value="Genomic_DNA"/>
</dbReference>
<proteinExistence type="inferred from homology"/>
<dbReference type="Gene3D" id="6.10.140.1330">
    <property type="match status" value="1"/>
</dbReference>
<evidence type="ECO:0000256" key="8">
    <source>
        <dbReference type="ARBA" id="ARBA00023136"/>
    </source>
</evidence>
<evidence type="ECO:0000256" key="7">
    <source>
        <dbReference type="ARBA" id="ARBA00023065"/>
    </source>
</evidence>
<dbReference type="InterPro" id="IPR018422">
    <property type="entry name" value="Cation/H_exchanger_CPA1"/>
</dbReference>
<dbReference type="Proteomes" id="UP000327011">
    <property type="component" value="Unassembled WGS sequence"/>
</dbReference>
<feature type="transmembrane region" description="Helical" evidence="10">
    <location>
        <begin position="113"/>
        <end position="134"/>
    </location>
</feature>
<keyword evidence="2 10" id="KW-0813">Transport</keyword>
<evidence type="ECO:0000256" key="10">
    <source>
        <dbReference type="RuleBase" id="RU366002"/>
    </source>
</evidence>
<protein>
    <submittedName>
        <fullName evidence="12">Na+/H+ antiporter</fullName>
    </submittedName>
</protein>
<sequence>MDTSTALQFLLLPAGALAVAALARWRDWSSPLLLVFAGLAVSYLPGVPDYRLDPHIVLLVFLPPMLYSAALDSSYLRLRDAARPVGLLAVGLVLMTTVVVGFVTHAMVPQLPLAAAFALGAIIAPPDAVSAVAIGRRLGLPRRALTILVGESLFNDATALTAYRVAIGAVAGTAGGVLDIGGQFLLAAGLGLVIGLAIARIAGIVLRRLGDALIANGVSLLVPYAAYLAAEAVHASGVIAVVIVGIYLGHQLSRSSYGTRLLSGAVWRVADLVLESIVFALIGLQLRPILAGLDGQRPAQLVTYAVVLFLVVILVRAVWVPPSTYLPRMLSKRVRTREPKTPSWQNVVVTSWAGMRGVVSLAAAFALPEDFPQRNLLLFLTFAVVVGTLIVQGLSFPWLIRKLGVSTARERYADDLAEAGAQQAAASAALSRLEELTSDGVRDVHEEVVDQLRTRAERRAMHAWERLGGGTGQEGEETPAALYRRLRREMLAAERDVFVRLRDERRIDDEVLHRVMQELDFEEATLERG</sequence>
<dbReference type="PANTHER" id="PTHR10110:SF86">
    <property type="entry name" value="SODIUM_HYDROGEN EXCHANGER 7"/>
    <property type="match status" value="1"/>
</dbReference>
<evidence type="ECO:0000256" key="9">
    <source>
        <dbReference type="ARBA" id="ARBA00023201"/>
    </source>
</evidence>
<dbReference type="GO" id="GO:0005886">
    <property type="term" value="C:plasma membrane"/>
    <property type="evidence" value="ECO:0007669"/>
    <property type="project" value="UniProtKB-SubCell"/>
</dbReference>
<evidence type="ECO:0000256" key="1">
    <source>
        <dbReference type="ARBA" id="ARBA00004651"/>
    </source>
</evidence>
<reference evidence="12 13" key="1">
    <citation type="submission" date="2019-09" db="EMBL/GenBank/DDBJ databases">
        <title>Screening of Novel Bioactive Compounds from Soil-Associated.</title>
        <authorList>
            <person name="Gong X."/>
        </authorList>
    </citation>
    <scope>NUCLEOTIDE SEQUENCE [LARGE SCALE GENOMIC DNA]</scope>
    <source>
        <strain evidence="12 13">Gxj-6</strain>
    </source>
</reference>
<dbReference type="NCBIfam" id="TIGR00831">
    <property type="entry name" value="a_cpa1"/>
    <property type="match status" value="1"/>
</dbReference>
<dbReference type="GO" id="GO:0015386">
    <property type="term" value="F:potassium:proton antiporter activity"/>
    <property type="evidence" value="ECO:0007669"/>
    <property type="project" value="TreeGrafter"/>
</dbReference>
<gene>
    <name evidence="12" type="ORF">F5972_05340</name>
</gene>
<feature type="transmembrane region" description="Helical" evidence="10">
    <location>
        <begin position="347"/>
        <end position="367"/>
    </location>
</feature>
<evidence type="ECO:0000256" key="6">
    <source>
        <dbReference type="ARBA" id="ARBA00023053"/>
    </source>
</evidence>
<dbReference type="PANTHER" id="PTHR10110">
    <property type="entry name" value="SODIUM/HYDROGEN EXCHANGER"/>
    <property type="match status" value="1"/>
</dbReference>